<dbReference type="InterPro" id="IPR013783">
    <property type="entry name" value="Ig-like_fold"/>
</dbReference>
<dbReference type="RefSeq" id="WP_143006656.1">
    <property type="nucleotide sequence ID" value="NZ_FNAG01000006.1"/>
</dbReference>
<gene>
    <name evidence="3" type="ORF">SAMN04488509_10650</name>
</gene>
<feature type="chain" id="PRO_5011775303" description="Fibronectin type-III domain-containing protein" evidence="2">
    <location>
        <begin position="32"/>
        <end position="1626"/>
    </location>
</feature>
<evidence type="ECO:0000313" key="3">
    <source>
        <dbReference type="EMBL" id="SDD73421.1"/>
    </source>
</evidence>
<evidence type="ECO:0000256" key="1">
    <source>
        <dbReference type="SAM" id="MobiDB-lite"/>
    </source>
</evidence>
<feature type="signal peptide" evidence="2">
    <location>
        <begin position="1"/>
        <end position="31"/>
    </location>
</feature>
<dbReference type="Gene3D" id="2.60.40.10">
    <property type="entry name" value="Immunoglobulins"/>
    <property type="match status" value="1"/>
</dbReference>
<name>A0A1G6X5L9_9GAMM</name>
<feature type="region of interest" description="Disordered" evidence="1">
    <location>
        <begin position="721"/>
        <end position="748"/>
    </location>
</feature>
<feature type="region of interest" description="Disordered" evidence="1">
    <location>
        <begin position="301"/>
        <end position="333"/>
    </location>
</feature>
<organism evidence="3 4">
    <name type="scientific">Aquimonas voraii</name>
    <dbReference type="NCBI Taxonomy" id="265719"/>
    <lineage>
        <taxon>Bacteria</taxon>
        <taxon>Pseudomonadati</taxon>
        <taxon>Pseudomonadota</taxon>
        <taxon>Gammaproteobacteria</taxon>
        <taxon>Lysobacterales</taxon>
        <taxon>Lysobacteraceae</taxon>
        <taxon>Aquimonas</taxon>
    </lineage>
</organism>
<evidence type="ECO:0008006" key="5">
    <source>
        <dbReference type="Google" id="ProtNLM"/>
    </source>
</evidence>
<accession>A0A1G6X5L9</accession>
<proteinExistence type="predicted"/>
<protein>
    <recommendedName>
        <fullName evidence="5">Fibronectin type-III domain-containing protein</fullName>
    </recommendedName>
</protein>
<feature type="compositionally biased region" description="Low complexity" evidence="1">
    <location>
        <begin position="319"/>
        <end position="328"/>
    </location>
</feature>
<feature type="compositionally biased region" description="Basic and acidic residues" evidence="1">
    <location>
        <begin position="760"/>
        <end position="775"/>
    </location>
</feature>
<feature type="region of interest" description="Disordered" evidence="1">
    <location>
        <begin position="760"/>
        <end position="781"/>
    </location>
</feature>
<dbReference type="EMBL" id="FNAG01000006">
    <property type="protein sequence ID" value="SDD73421.1"/>
    <property type="molecule type" value="Genomic_DNA"/>
</dbReference>
<evidence type="ECO:0000313" key="4">
    <source>
        <dbReference type="Proteomes" id="UP000199603"/>
    </source>
</evidence>
<evidence type="ECO:0000256" key="2">
    <source>
        <dbReference type="SAM" id="SignalP"/>
    </source>
</evidence>
<sequence length="1626" mass="169617">MHVLLPRLAACRAARSLLTLVLALLAIPAWAQIAVTPALPTPQSTLSLAAVPPAAGSYRFRLRTAGAVLLQSGALNTGTDGSVRASLALGAIAPGSYTLTLDDNSNGAQVFSRALTVGAPLGLTATPDPLRPGDALRLALSGLRPAPTQVRINGQRVFGPELLDGGAATAAVDLRLPAATPTGGNASLRVEQLEGAQVIAAGDGSVRVLAAGFSAPARVLNLAGLPANLRIGEAFTVSGRLELRQGSPAGLRARLNLRLPDGRVLPLDDGRGVVAADGSFAIRGWVRSIWSGLPLQLPASGQGQTDIVFTEPDPPSPRSPSRGPFSLPAGSVNLPAEGDPVQFRVRLRTPDGQPIQGGIVTIDGNVGSILPREPGRALAGLEPKGTRPVAASNPGMALNNLAQLGPILQQTAPALYARILGQCPVTLWRGETDANGEVTVTLTFTELVAASARHLGQQANDGNTSGPGDNAPLESLILLRASGLTVGYTANADGGIAQGIEYPIIYQHGGGTFCGGDSLEYFECTNPLGFNPLLVYTLRPYSGTISLPLDPDIGGLPRSVDAAGLATWGPITTFPGSAFNDAQGLNIAGDLPVRFTLDQGLFGVVQSALLSKWVRNAQNQWVEQTLGSFPVSPSQACAGPGDTEFEVKLPGFHRSPWGVDRYRIRVQGTPASAFGEYRFKLETRPPPLWWRQPPEDMLSRSLAQWTPARAHLQMTVRPDPVAVNATPPQEMPTLENRSQGEERLSGSLDANGQTSFVRVGESENRTVNREAEPRSATRSGLAYSETIGPERILDTGWMPVFRFAWGVPPIAAATFGIDARFWADLLVQMQAELDLETGQLASLLKTQPSVGGAIDAFFNFSAVLGLVDMTAGFTPSFGVAMPVTVVNGRLDPAQSEPCFRFRMQVRYDVSVGLCPLCVEFGDTAVPIDEREPNNSCQIPDLGSVKSEASTRLAALGITRLAPVSAAFDALGQGGLAEAREGRVQFRPWQGGGFAAPVDLGAAVGASAPQLAYHAPGQALLVYERSSLSESAFRAASLQAATASRHLAFRRLQNGSWGAAQNLTAPGAGGEGQVSLAACPAGSSGCPTGGEVLAVWTRDAGADLFGFRFEVWHAFFRNGAWTAPARVAEPGAGSDMHARATYANGVPIVSFTRAGGRSLAAQATRQLMYRVLPGGVPAPVGGAPEGVVWQALTSDAQGRPVLAFTAHPAGAAQIGNQAELWSALGTCSSNSCSFASQRQTDALGRGLRAEAPTLLRTAGDDVQLAFRGLGFSPNAQGLRAAPGDPIGMLAGTGSLVSVVPRFDAAPTSLLTLGDGAGLWMNPVLVQNPATQGLLALADVSAAPVFNVAAFEKSLAFEPLRPTLKSTPVEGSLQLLSLADAPDFAVEAVLPVDTVLQPGGTIRVQAALRARGKPWQGAAGGEALRIEAAWDAEPGVGEFAGRTDLNAFGPGGQALVDLQVAVPAQFGRDETRRLFVRVQLGTQADADGANDVGSADIGALEVPGLPEVEVRQRDRHVLLEWPAATDARVSAWRIWRANPANAAGEQDWTPVGSSFVPAFIDFTGAEGRTHWYRVTALTDAGIESAPGPAAVAVRDMRAPTGVFANGFERVDEPPAAATAGYVMQAPEG</sequence>
<keyword evidence="2" id="KW-0732">Signal</keyword>
<keyword evidence="4" id="KW-1185">Reference proteome</keyword>
<reference evidence="3 4" key="1">
    <citation type="submission" date="2016-10" db="EMBL/GenBank/DDBJ databases">
        <authorList>
            <person name="de Groot N.N."/>
        </authorList>
    </citation>
    <scope>NUCLEOTIDE SEQUENCE [LARGE SCALE GENOMIC DNA]</scope>
    <source>
        <strain evidence="3 4">DSM 16957</strain>
    </source>
</reference>
<dbReference type="OrthoDB" id="6191336at2"/>
<dbReference type="Proteomes" id="UP000199603">
    <property type="component" value="Unassembled WGS sequence"/>
</dbReference>